<dbReference type="Proteomes" id="UP000262477">
    <property type="component" value="Unassembled WGS sequence"/>
</dbReference>
<accession>A0A371PZ43</accession>
<protein>
    <submittedName>
        <fullName evidence="2">Uncharacterized protein</fullName>
    </submittedName>
</protein>
<dbReference type="AlphaFoldDB" id="A0A371PZ43"/>
<keyword evidence="1" id="KW-0812">Transmembrane</keyword>
<sequence length="214" mass="24621">MTLMDAIKNLGPAFPAAVLAAVCTHWLTRRRDRRFRMWDHRMDVYDEAIRSLRARSKTRREVTQRSQSLGVLDPNLEEKEYQLFGARMDMFASDEVLALQRASFAAMSRWMKEVEIARMPYAALPVDVSVRGPAGDMDDVDWNGVVQLCAEADDADGALVRRMLSEAKFKHERAWPSGAWTWIKSVWPRIRERQQDKAARRALDELSDLSGSHR</sequence>
<proteinExistence type="predicted"/>
<keyword evidence="1" id="KW-1133">Transmembrane helix</keyword>
<gene>
    <name evidence="2" type="ORF">DY245_25355</name>
</gene>
<comment type="caution">
    <text evidence="2">The sequence shown here is derived from an EMBL/GenBank/DDBJ whole genome shotgun (WGS) entry which is preliminary data.</text>
</comment>
<evidence type="ECO:0000313" key="3">
    <source>
        <dbReference type="Proteomes" id="UP000262477"/>
    </source>
</evidence>
<evidence type="ECO:0000313" key="2">
    <source>
        <dbReference type="EMBL" id="REK87689.1"/>
    </source>
</evidence>
<dbReference type="RefSeq" id="WP_128509534.1">
    <property type="nucleotide sequence ID" value="NZ_QUAC01000204.1"/>
</dbReference>
<name>A0A371PZ43_STRIH</name>
<reference evidence="2 3" key="1">
    <citation type="submission" date="2018-08" db="EMBL/GenBank/DDBJ databases">
        <title>Streptomyces NEAU-D10 sp. nov., a novel Actinomycete isolated from soil.</title>
        <authorList>
            <person name="Jin L."/>
        </authorList>
    </citation>
    <scope>NUCLEOTIDE SEQUENCE [LARGE SCALE GENOMIC DNA]</scope>
    <source>
        <strain evidence="2 3">NEAU-D10</strain>
    </source>
</reference>
<keyword evidence="3" id="KW-1185">Reference proteome</keyword>
<evidence type="ECO:0000256" key="1">
    <source>
        <dbReference type="SAM" id="Phobius"/>
    </source>
</evidence>
<feature type="transmembrane region" description="Helical" evidence="1">
    <location>
        <begin position="12"/>
        <end position="28"/>
    </location>
</feature>
<keyword evidence="1" id="KW-0472">Membrane</keyword>
<dbReference type="EMBL" id="QUAC01000204">
    <property type="protein sequence ID" value="REK87689.1"/>
    <property type="molecule type" value="Genomic_DNA"/>
</dbReference>
<organism evidence="2 3">
    <name type="scientific">Streptomyces inhibens</name>
    <dbReference type="NCBI Taxonomy" id="2293571"/>
    <lineage>
        <taxon>Bacteria</taxon>
        <taxon>Bacillati</taxon>
        <taxon>Actinomycetota</taxon>
        <taxon>Actinomycetes</taxon>
        <taxon>Kitasatosporales</taxon>
        <taxon>Streptomycetaceae</taxon>
        <taxon>Streptomyces</taxon>
    </lineage>
</organism>